<dbReference type="InterPro" id="IPR015943">
    <property type="entry name" value="WD40/YVTN_repeat-like_dom_sf"/>
</dbReference>
<comment type="similarity">
    <text evidence="1">Belongs to the WD repeat DCAF10 family.</text>
</comment>
<keyword evidence="3" id="KW-0677">Repeat</keyword>
<feature type="region of interest" description="Disordered" evidence="5">
    <location>
        <begin position="680"/>
        <end position="795"/>
    </location>
</feature>
<evidence type="ECO:0000256" key="5">
    <source>
        <dbReference type="SAM" id="MobiDB-lite"/>
    </source>
</evidence>
<dbReference type="Pfam" id="PF00400">
    <property type="entry name" value="WD40"/>
    <property type="match status" value="2"/>
</dbReference>
<proteinExistence type="inferred from homology"/>
<dbReference type="SMART" id="SM00320">
    <property type="entry name" value="WD40"/>
    <property type="match status" value="4"/>
</dbReference>
<feature type="compositionally biased region" description="Polar residues" evidence="5">
    <location>
        <begin position="709"/>
        <end position="719"/>
    </location>
</feature>
<protein>
    <submittedName>
        <fullName evidence="6">DCA10-like protein</fullName>
    </submittedName>
</protein>
<evidence type="ECO:0000313" key="7">
    <source>
        <dbReference type="EMBL" id="WAR22597.1"/>
    </source>
</evidence>
<feature type="compositionally biased region" description="Polar residues" evidence="5">
    <location>
        <begin position="312"/>
        <end position="362"/>
    </location>
</feature>
<feature type="compositionally biased region" description="Polar residues" evidence="5">
    <location>
        <begin position="611"/>
        <end position="636"/>
    </location>
</feature>
<evidence type="ECO:0000256" key="2">
    <source>
        <dbReference type="ARBA" id="ARBA00022574"/>
    </source>
</evidence>
<feature type="compositionally biased region" description="Polar residues" evidence="5">
    <location>
        <begin position="440"/>
        <end position="455"/>
    </location>
</feature>
<gene>
    <name evidence="6" type="ORF">MAR_016529</name>
    <name evidence="7" type="ORF">MAR_016571</name>
</gene>
<evidence type="ECO:0000256" key="4">
    <source>
        <dbReference type="PROSITE-ProRule" id="PRU00221"/>
    </source>
</evidence>
<evidence type="ECO:0000313" key="6">
    <source>
        <dbReference type="EMBL" id="WAR22555.1"/>
    </source>
</evidence>
<dbReference type="EMBL" id="CP111023">
    <property type="protein sequence ID" value="WAR22597.1"/>
    <property type="molecule type" value="Genomic_DNA"/>
</dbReference>
<feature type="region of interest" description="Disordered" evidence="5">
    <location>
        <begin position="374"/>
        <end position="529"/>
    </location>
</feature>
<dbReference type="PROSITE" id="PS50294">
    <property type="entry name" value="WD_REPEATS_REGION"/>
    <property type="match status" value="2"/>
</dbReference>
<dbReference type="PROSITE" id="PS00678">
    <property type="entry name" value="WD_REPEATS_1"/>
    <property type="match status" value="1"/>
</dbReference>
<dbReference type="InterPro" id="IPR039085">
    <property type="entry name" value="DCA10"/>
</dbReference>
<feature type="compositionally biased region" description="Basic and acidic residues" evidence="5">
    <location>
        <begin position="601"/>
        <end position="610"/>
    </location>
</feature>
<dbReference type="Proteomes" id="UP001164746">
    <property type="component" value="Chromosome 12"/>
</dbReference>
<evidence type="ECO:0000256" key="3">
    <source>
        <dbReference type="ARBA" id="ARBA00022737"/>
    </source>
</evidence>
<feature type="compositionally biased region" description="Low complexity" evidence="5">
    <location>
        <begin position="751"/>
        <end position="777"/>
    </location>
</feature>
<evidence type="ECO:0000313" key="8">
    <source>
        <dbReference type="Proteomes" id="UP001164746"/>
    </source>
</evidence>
<feature type="compositionally biased region" description="Polar residues" evidence="5">
    <location>
        <begin position="392"/>
        <end position="424"/>
    </location>
</feature>
<sequence>MMHRSRQSSFITRQNREYGYSSRVGDTAKICASLTSAIKAHRTWDPRKTVSDTDHGGVFNFGFSKNGSLLGVAMERKSVLLFDALNGKLVAKKTNAHTDCVNCVKFLDDRLFATCSDDTTVALWDARYLKHNVQTFRGHSNWVKNIEYDSSQGVLLTSGFDGCIYTWNINRYSTEDTSNRVFYTSGLMRSKLSPDFSKLIISTHEGYIIIIHDLDLSTLGEDLKGFKPNMYRLMQRSQTPLKIGLQYNHVFEQDRNRWTCVHDLQDYGEVKKTPSRPWEVAWTAPHTSSAYCTSTNTPAYSSQAPSARARGGNQSAGSVTENTSSAAGDGNQSNEENVNQSDDPGTENQSAAGNNDQSNEENLNHSADFVTENQSATACSNPSHEEDRNQAKPGNSNQPMEENMNQPGVDESSSVSAGNQSMSTGSNEENEGSSSASANQERNLQSLSQATNADNLANDGSQNNLQSDQNDSSSVPVRDSLLPREDIESDSSEGETSSTQPLRISRGVGNGSVNPSLRPVPPASSPLIAGPMHNSLIQIRRGSRQDDGSFSFSISVHTSSGRTIMFSQEDIEADDEEDRDFRITPVNTESRRQNESNGTDNRSRVQDRSSENTAQSGSSSRGINQSDQVSGLNLGINGNRSSSLSIEINDMDSVDVDNNDNSDVENESEHDIIDDVMMFPDTDSSDGEENDPVQGSVNINWPSHAGLNSGVNISIQSNDDSNDEPMFRHTGPSRIRRRAINTVRQNASPWSRASSNQTDNSSSSNSNSQNVGNRRVNTAANSNNPAPGGSVDVQPRSNSFMFVLESNSGTRRRRVLNLSYLDTLTETENSQLKKNIHTNTNRLQGYMEECNVGRGFIKEVAFSSDGRLISSPFGFGIRLFSFDPQCNELCDCYPRSPVKLYEATCSLAHVNIVVATQFSPVHNLVVSGCLDGKIAFHQPVL</sequence>
<feature type="region of interest" description="Disordered" evidence="5">
    <location>
        <begin position="563"/>
        <end position="636"/>
    </location>
</feature>
<dbReference type="PROSITE" id="PS50082">
    <property type="entry name" value="WD_REPEATS_2"/>
    <property type="match status" value="2"/>
</dbReference>
<feature type="compositionally biased region" description="Low complexity" evidence="5">
    <location>
        <begin position="458"/>
        <end position="474"/>
    </location>
</feature>
<dbReference type="PANTHER" id="PTHR14588">
    <property type="entry name" value="DDB1- AND CUL4-ASSOCIATED FACTOR 10"/>
    <property type="match status" value="1"/>
</dbReference>
<feature type="region of interest" description="Disordered" evidence="5">
    <location>
        <begin position="295"/>
        <end position="362"/>
    </location>
</feature>
<name>A0ABY7FK28_MYAAR</name>
<feature type="repeat" description="WD" evidence="4">
    <location>
        <begin position="94"/>
        <end position="125"/>
    </location>
</feature>
<feature type="repeat" description="WD" evidence="4">
    <location>
        <begin position="136"/>
        <end position="177"/>
    </location>
</feature>
<organism evidence="6 8">
    <name type="scientific">Mya arenaria</name>
    <name type="common">Soft-shell clam</name>
    <dbReference type="NCBI Taxonomy" id="6604"/>
    <lineage>
        <taxon>Eukaryota</taxon>
        <taxon>Metazoa</taxon>
        <taxon>Spiralia</taxon>
        <taxon>Lophotrochozoa</taxon>
        <taxon>Mollusca</taxon>
        <taxon>Bivalvia</taxon>
        <taxon>Autobranchia</taxon>
        <taxon>Heteroconchia</taxon>
        <taxon>Euheterodonta</taxon>
        <taxon>Imparidentia</taxon>
        <taxon>Neoheterodontei</taxon>
        <taxon>Myida</taxon>
        <taxon>Myoidea</taxon>
        <taxon>Myidae</taxon>
        <taxon>Mya</taxon>
    </lineage>
</organism>
<evidence type="ECO:0000256" key="1">
    <source>
        <dbReference type="ARBA" id="ARBA00005903"/>
    </source>
</evidence>
<feature type="compositionally biased region" description="Acidic residues" evidence="5">
    <location>
        <begin position="569"/>
        <end position="578"/>
    </location>
</feature>
<dbReference type="SUPFAM" id="SSF50978">
    <property type="entry name" value="WD40 repeat-like"/>
    <property type="match status" value="1"/>
</dbReference>
<dbReference type="Gene3D" id="2.130.10.10">
    <property type="entry name" value="YVTN repeat-like/Quinoprotein amine dehydrogenase"/>
    <property type="match status" value="2"/>
</dbReference>
<dbReference type="InterPro" id="IPR019775">
    <property type="entry name" value="WD40_repeat_CS"/>
</dbReference>
<dbReference type="InterPro" id="IPR001680">
    <property type="entry name" value="WD40_rpt"/>
</dbReference>
<keyword evidence="2 4" id="KW-0853">WD repeat</keyword>
<feature type="compositionally biased region" description="Polar residues" evidence="5">
    <location>
        <begin position="295"/>
        <end position="305"/>
    </location>
</feature>
<dbReference type="EMBL" id="CP111023">
    <property type="protein sequence ID" value="WAR22555.1"/>
    <property type="molecule type" value="Genomic_DNA"/>
</dbReference>
<keyword evidence="8" id="KW-1185">Reference proteome</keyword>
<dbReference type="PANTHER" id="PTHR14588:SF2">
    <property type="entry name" value="DDB1- AND CUL4-ASSOCIATED FACTOR 10"/>
    <property type="match status" value="1"/>
</dbReference>
<reference evidence="6" key="1">
    <citation type="submission" date="2022-11" db="EMBL/GenBank/DDBJ databases">
        <title>Centuries of genome instability and evolution in soft-shell clam transmissible cancer (bioRxiv).</title>
        <authorList>
            <person name="Hart S.F.M."/>
            <person name="Yonemitsu M.A."/>
            <person name="Giersch R.M."/>
            <person name="Beal B.F."/>
            <person name="Arriagada G."/>
            <person name="Davis B.W."/>
            <person name="Ostrander E.A."/>
            <person name="Goff S.P."/>
            <person name="Metzger M.J."/>
        </authorList>
    </citation>
    <scope>NUCLEOTIDE SEQUENCE</scope>
    <source>
        <strain evidence="6">MELC-2E11</strain>
        <tissue evidence="6">Siphon/mantle</tissue>
    </source>
</reference>
<dbReference type="InterPro" id="IPR036322">
    <property type="entry name" value="WD40_repeat_dom_sf"/>
</dbReference>
<accession>A0ABY7FK28</accession>